<gene>
    <name evidence="1" type="ORF">BACCAP_02017</name>
</gene>
<dbReference type="STRING" id="411467.BACCAP_02017"/>
<protein>
    <submittedName>
        <fullName evidence="1">Uncharacterized protein</fullName>
    </submittedName>
</protein>
<name>A6NUY3_9FIRM</name>
<organism evidence="1 2">
    <name type="scientific">Pseudoflavonifractor capillosus ATCC 29799</name>
    <dbReference type="NCBI Taxonomy" id="411467"/>
    <lineage>
        <taxon>Bacteria</taxon>
        <taxon>Bacillati</taxon>
        <taxon>Bacillota</taxon>
        <taxon>Clostridia</taxon>
        <taxon>Eubacteriales</taxon>
        <taxon>Oscillospiraceae</taxon>
        <taxon>Pseudoflavonifractor</taxon>
    </lineage>
</organism>
<dbReference type="AlphaFoldDB" id="A6NUY3"/>
<evidence type="ECO:0000313" key="2">
    <source>
        <dbReference type="Proteomes" id="UP000003639"/>
    </source>
</evidence>
<reference evidence="1 2" key="1">
    <citation type="submission" date="2007-04" db="EMBL/GenBank/DDBJ databases">
        <authorList>
            <person name="Fulton L."/>
            <person name="Clifton S."/>
            <person name="Fulton B."/>
            <person name="Xu J."/>
            <person name="Minx P."/>
            <person name="Pepin K.H."/>
            <person name="Johnson M."/>
            <person name="Thiruvilangam P."/>
            <person name="Bhonagiri V."/>
            <person name="Nash W.E."/>
            <person name="Mardis E.R."/>
            <person name="Wilson R.K."/>
        </authorList>
    </citation>
    <scope>NUCLEOTIDE SEQUENCE [LARGE SCALE GENOMIC DNA]</scope>
    <source>
        <strain evidence="1 2">ATCC 29799</strain>
    </source>
</reference>
<accession>A6NUY3</accession>
<keyword evidence="2" id="KW-1185">Reference proteome</keyword>
<sequence>MELAAVGARGLRNAVFGLRFRWLHGVELQFFALAAAIDIHGQSTRDKIVQPAQKPAEFSHLQLFLANMGHFTAAADTHFPFHTI</sequence>
<evidence type="ECO:0000313" key="1">
    <source>
        <dbReference type="EMBL" id="EDN00183.1"/>
    </source>
</evidence>
<reference evidence="1 2" key="2">
    <citation type="submission" date="2007-06" db="EMBL/GenBank/DDBJ databases">
        <title>Draft genome sequence of Pseudoflavonifractor capillosus ATCC 29799.</title>
        <authorList>
            <person name="Sudarsanam P."/>
            <person name="Ley R."/>
            <person name="Guruge J."/>
            <person name="Turnbaugh P.J."/>
            <person name="Mahowald M."/>
            <person name="Liep D."/>
            <person name="Gordon J."/>
        </authorList>
    </citation>
    <scope>NUCLEOTIDE SEQUENCE [LARGE SCALE GENOMIC DNA]</scope>
    <source>
        <strain evidence="1 2">ATCC 29799</strain>
    </source>
</reference>
<comment type="caution">
    <text evidence="1">The sequence shown here is derived from an EMBL/GenBank/DDBJ whole genome shotgun (WGS) entry which is preliminary data.</text>
</comment>
<proteinExistence type="predicted"/>
<dbReference type="EMBL" id="AAXG02000012">
    <property type="protein sequence ID" value="EDN00183.1"/>
    <property type="molecule type" value="Genomic_DNA"/>
</dbReference>
<dbReference type="Proteomes" id="UP000003639">
    <property type="component" value="Unassembled WGS sequence"/>
</dbReference>